<dbReference type="GO" id="GO:0005783">
    <property type="term" value="C:endoplasmic reticulum"/>
    <property type="evidence" value="ECO:0007669"/>
    <property type="project" value="TreeGrafter"/>
</dbReference>
<dbReference type="GO" id="GO:0005216">
    <property type="term" value="F:monoatomic ion channel activity"/>
    <property type="evidence" value="ECO:0007669"/>
    <property type="project" value="InterPro"/>
</dbReference>
<dbReference type="InterPro" id="IPR043476">
    <property type="entry name" value="Yro2-like_7TM"/>
</dbReference>
<keyword evidence="4" id="KW-0716">Sensory transduction</keyword>
<dbReference type="eggNOG" id="ENOG502QQVQ">
    <property type="taxonomic scope" value="Eukaryota"/>
</dbReference>
<evidence type="ECO:0000256" key="6">
    <source>
        <dbReference type="ARBA" id="ARBA00022925"/>
    </source>
</evidence>
<proteinExistence type="inferred from homology"/>
<evidence type="ECO:0000256" key="12">
    <source>
        <dbReference type="SAM" id="Phobius"/>
    </source>
</evidence>
<keyword evidence="7 12" id="KW-1133">Transmembrane helix</keyword>
<feature type="transmembrane region" description="Helical" evidence="12">
    <location>
        <begin position="35"/>
        <end position="56"/>
    </location>
</feature>
<evidence type="ECO:0000256" key="9">
    <source>
        <dbReference type="ARBA" id="ARBA00023136"/>
    </source>
</evidence>
<dbReference type="HOGENOM" id="CLU_054785_2_1_1"/>
<reference evidence="14" key="1">
    <citation type="journal article" date="2012" name="PLoS Genet.">
        <title>The genomes of the fungal plant pathogens Cladosporium fulvum and Dothistroma septosporum reveal adaptation to different hosts and lifestyles but also signatures of common ancestry.</title>
        <authorList>
            <person name="de Wit P.J.G.M."/>
            <person name="van der Burgt A."/>
            <person name="Oekmen B."/>
            <person name="Stergiopoulos I."/>
            <person name="Abd-Elsalam K.A."/>
            <person name="Aerts A.L."/>
            <person name="Bahkali A.H."/>
            <person name="Beenen H.G."/>
            <person name="Chettri P."/>
            <person name="Cox M.P."/>
            <person name="Datema E."/>
            <person name="de Vries R.P."/>
            <person name="Dhillon B."/>
            <person name="Ganley A.R."/>
            <person name="Griffiths S.A."/>
            <person name="Guo Y."/>
            <person name="Hamelin R.C."/>
            <person name="Henrissat B."/>
            <person name="Kabir M.S."/>
            <person name="Jashni M.K."/>
            <person name="Kema G."/>
            <person name="Klaubauf S."/>
            <person name="Lapidus A."/>
            <person name="Levasseur A."/>
            <person name="Lindquist E."/>
            <person name="Mehrabi R."/>
            <person name="Ohm R.A."/>
            <person name="Owen T.J."/>
            <person name="Salamov A."/>
            <person name="Schwelm A."/>
            <person name="Schijlen E."/>
            <person name="Sun H."/>
            <person name="van den Burg H.A."/>
            <person name="van Ham R.C.H.J."/>
            <person name="Zhang S."/>
            <person name="Goodwin S.B."/>
            <person name="Grigoriev I.V."/>
            <person name="Collemare J."/>
            <person name="Bradshaw R.E."/>
        </authorList>
    </citation>
    <scope>NUCLEOTIDE SEQUENCE [LARGE SCALE GENOMIC DNA]</scope>
    <source>
        <strain evidence="14">NZE10 / CBS 128990</strain>
    </source>
</reference>
<dbReference type="PANTHER" id="PTHR28286:SF1">
    <property type="entry name" value="30 KDA HEAT SHOCK PROTEIN-RELATED"/>
    <property type="match status" value="1"/>
</dbReference>
<dbReference type="CDD" id="cd15239">
    <property type="entry name" value="7tm_YRO2_fungal-like"/>
    <property type="match status" value="1"/>
</dbReference>
<evidence type="ECO:0000256" key="1">
    <source>
        <dbReference type="ARBA" id="ARBA00004141"/>
    </source>
</evidence>
<dbReference type="AlphaFoldDB" id="N1PJQ3"/>
<feature type="transmembrane region" description="Helical" evidence="12">
    <location>
        <begin position="234"/>
        <end position="255"/>
    </location>
</feature>
<organism evidence="13 14">
    <name type="scientific">Dothistroma septosporum (strain NZE10 / CBS 128990)</name>
    <name type="common">Red band needle blight fungus</name>
    <name type="synonym">Mycosphaerella pini</name>
    <dbReference type="NCBI Taxonomy" id="675120"/>
    <lineage>
        <taxon>Eukaryota</taxon>
        <taxon>Fungi</taxon>
        <taxon>Dikarya</taxon>
        <taxon>Ascomycota</taxon>
        <taxon>Pezizomycotina</taxon>
        <taxon>Dothideomycetes</taxon>
        <taxon>Dothideomycetidae</taxon>
        <taxon>Mycosphaerellales</taxon>
        <taxon>Mycosphaerellaceae</taxon>
        <taxon>Dothistroma</taxon>
    </lineage>
</organism>
<feature type="transmembrane region" description="Helical" evidence="12">
    <location>
        <begin position="165"/>
        <end position="186"/>
    </location>
</feature>
<feature type="region of interest" description="Disordered" evidence="11">
    <location>
        <begin position="285"/>
        <end position="333"/>
    </location>
</feature>
<comment type="subcellular location">
    <subcellularLocation>
        <location evidence="1">Membrane</location>
        <topology evidence="1">Multi-pass membrane protein</topology>
    </subcellularLocation>
</comment>
<keyword evidence="5 12" id="KW-0812">Transmembrane</keyword>
<dbReference type="EMBL" id="KB446541">
    <property type="protein sequence ID" value="EME42627.1"/>
    <property type="molecule type" value="Genomic_DNA"/>
</dbReference>
<dbReference type="GO" id="GO:0007602">
    <property type="term" value="P:phototransduction"/>
    <property type="evidence" value="ECO:0007669"/>
    <property type="project" value="UniProtKB-KW"/>
</dbReference>
<dbReference type="Pfam" id="PF01036">
    <property type="entry name" value="Bac_rhodopsin"/>
    <property type="match status" value="1"/>
</dbReference>
<protein>
    <submittedName>
        <fullName evidence="13">Uncharacterized protein</fullName>
    </submittedName>
</protein>
<comment type="similarity">
    <text evidence="2">Belongs to the archaeal/bacterial/fungal opsin family.</text>
</comment>
<dbReference type="OMA" id="GRKYARH"/>
<dbReference type="InterPro" id="IPR001425">
    <property type="entry name" value="Arc/bac/fun_rhodopsins"/>
</dbReference>
<evidence type="ECO:0000313" key="14">
    <source>
        <dbReference type="Proteomes" id="UP000016933"/>
    </source>
</evidence>
<reference evidence="13 14" key="2">
    <citation type="journal article" date="2012" name="PLoS Pathog.">
        <title>Diverse lifestyles and strategies of plant pathogenesis encoded in the genomes of eighteen Dothideomycetes fungi.</title>
        <authorList>
            <person name="Ohm R.A."/>
            <person name="Feau N."/>
            <person name="Henrissat B."/>
            <person name="Schoch C.L."/>
            <person name="Horwitz B.A."/>
            <person name="Barry K.W."/>
            <person name="Condon B.J."/>
            <person name="Copeland A.C."/>
            <person name="Dhillon B."/>
            <person name="Glaser F."/>
            <person name="Hesse C.N."/>
            <person name="Kosti I."/>
            <person name="LaButti K."/>
            <person name="Lindquist E.A."/>
            <person name="Lucas S."/>
            <person name="Salamov A.A."/>
            <person name="Bradshaw R.E."/>
            <person name="Ciuffetti L."/>
            <person name="Hamelin R.C."/>
            <person name="Kema G.H.J."/>
            <person name="Lawrence C."/>
            <person name="Scott J.A."/>
            <person name="Spatafora J.W."/>
            <person name="Turgeon B.G."/>
            <person name="de Wit P.J.G.M."/>
            <person name="Zhong S."/>
            <person name="Goodwin S.B."/>
            <person name="Grigoriev I.V."/>
        </authorList>
    </citation>
    <scope>NUCLEOTIDE SEQUENCE [LARGE SCALE GENOMIC DNA]</scope>
    <source>
        <strain evidence="14">NZE10 / CBS 128990</strain>
    </source>
</reference>
<evidence type="ECO:0000256" key="4">
    <source>
        <dbReference type="ARBA" id="ARBA00022606"/>
    </source>
</evidence>
<dbReference type="Proteomes" id="UP000016933">
    <property type="component" value="Unassembled WGS sequence"/>
</dbReference>
<keyword evidence="9 12" id="KW-0472">Membrane</keyword>
<dbReference type="PROSITE" id="PS00327">
    <property type="entry name" value="BACTERIAL_OPSIN_RET"/>
    <property type="match status" value="1"/>
</dbReference>
<dbReference type="SMART" id="SM01021">
    <property type="entry name" value="Bac_rhodopsin"/>
    <property type="match status" value="1"/>
</dbReference>
<dbReference type="PANTHER" id="PTHR28286">
    <property type="match status" value="1"/>
</dbReference>
<dbReference type="GO" id="GO:0009881">
    <property type="term" value="F:photoreceptor activity"/>
    <property type="evidence" value="ECO:0007669"/>
    <property type="project" value="UniProtKB-KW"/>
</dbReference>
<evidence type="ECO:0000256" key="7">
    <source>
        <dbReference type="ARBA" id="ARBA00022989"/>
    </source>
</evidence>
<feature type="transmembrane region" description="Helical" evidence="12">
    <location>
        <begin position="63"/>
        <end position="82"/>
    </location>
</feature>
<feature type="compositionally biased region" description="Basic and acidic residues" evidence="11">
    <location>
        <begin position="320"/>
        <end position="333"/>
    </location>
</feature>
<keyword evidence="10" id="KW-0675">Receptor</keyword>
<evidence type="ECO:0000313" key="13">
    <source>
        <dbReference type="EMBL" id="EME42627.1"/>
    </source>
</evidence>
<evidence type="ECO:0000256" key="2">
    <source>
        <dbReference type="ARBA" id="ARBA00008130"/>
    </source>
</evidence>
<accession>N1PJQ3</accession>
<feature type="transmembrane region" description="Helical" evidence="12">
    <location>
        <begin position="114"/>
        <end position="132"/>
    </location>
</feature>
<keyword evidence="6" id="KW-0681">Retinal protein</keyword>
<feature type="transmembrane region" description="Helical" evidence="12">
    <location>
        <begin position="139"/>
        <end position="159"/>
    </location>
</feature>
<keyword evidence="3" id="KW-0600">Photoreceptor protein</keyword>
<evidence type="ECO:0000256" key="3">
    <source>
        <dbReference type="ARBA" id="ARBA00022543"/>
    </source>
</evidence>
<dbReference type="InterPro" id="IPR018229">
    <property type="entry name" value="Rhodopsin_retinal_BS"/>
</dbReference>
<keyword evidence="8" id="KW-0157">Chromophore</keyword>
<feature type="transmembrane region" description="Helical" evidence="12">
    <location>
        <begin position="198"/>
        <end position="222"/>
    </location>
</feature>
<evidence type="ECO:0000256" key="10">
    <source>
        <dbReference type="ARBA" id="ARBA00023170"/>
    </source>
</evidence>
<dbReference type="PRINTS" id="PR00251">
    <property type="entry name" value="BACTRLOPSIN"/>
</dbReference>
<name>N1PJQ3_DOTSN</name>
<dbReference type="GO" id="GO:0005886">
    <property type="term" value="C:plasma membrane"/>
    <property type="evidence" value="ECO:0007669"/>
    <property type="project" value="TreeGrafter"/>
</dbReference>
<keyword evidence="14" id="KW-1185">Reference proteome</keyword>
<dbReference type="Gene3D" id="1.20.1070.10">
    <property type="entry name" value="Rhodopsin 7-helix transmembrane proteins"/>
    <property type="match status" value="1"/>
</dbReference>
<dbReference type="FunFam" id="1.20.1070.10:FF:000160">
    <property type="entry name" value="Related to Opsin-1"/>
    <property type="match status" value="1"/>
</dbReference>
<evidence type="ECO:0000256" key="8">
    <source>
        <dbReference type="ARBA" id="ARBA00022991"/>
    </source>
</evidence>
<evidence type="ECO:0000256" key="5">
    <source>
        <dbReference type="ARBA" id="ARBA00022692"/>
    </source>
</evidence>
<sequence length="333" mass="37220">MSILYARENDAVRDNPPYANGRAADIHITERGSDFYYAICATMGFCGIVFLGCSLTKRRTDRIFFYLTAAINFTACVAYYSMGSNLGFTPIAVEFNPIDSHVHGMNRQVFWVRYVDWFITTPLLLLDLFLTAGLPAPTIFWAIFMNELMIIMGLVGAVTKSGYKWGFFAFGCAAMFMVFYTLLFAGRKYARHLGSDVSLAYLLPTVLLVLIWLCYPICWGVSEGGNIIAPDSEAVYYGVLDFVAKPVFSALLLFFHRKIDPARMGLKFREYDEDFAIMAIQNGHNRHHHDRKDEAPALGEGVRASEAADRPVAGDGTTSTHHDTVHNDATHPA</sequence>
<dbReference type="OrthoDB" id="536545at2759"/>
<evidence type="ECO:0000256" key="11">
    <source>
        <dbReference type="SAM" id="MobiDB-lite"/>
    </source>
</evidence>
<gene>
    <name evidence="13" type="ORF">DOTSEDRAFT_133285</name>
</gene>
<dbReference type="SUPFAM" id="SSF81321">
    <property type="entry name" value="Family A G protein-coupled receptor-like"/>
    <property type="match status" value="1"/>
</dbReference>
<dbReference type="PROSITE" id="PS00950">
    <property type="entry name" value="BACTERIAL_OPSIN_1"/>
    <property type="match status" value="1"/>
</dbReference>